<feature type="compositionally biased region" description="Polar residues" evidence="1">
    <location>
        <begin position="278"/>
        <end position="291"/>
    </location>
</feature>
<feature type="compositionally biased region" description="Polar residues" evidence="1">
    <location>
        <begin position="413"/>
        <end position="432"/>
    </location>
</feature>
<evidence type="ECO:0000259" key="2">
    <source>
        <dbReference type="PROSITE" id="PS50030"/>
    </source>
</evidence>
<feature type="region of interest" description="Disordered" evidence="1">
    <location>
        <begin position="476"/>
        <end position="508"/>
    </location>
</feature>
<feature type="compositionally biased region" description="Low complexity" evidence="1">
    <location>
        <begin position="1"/>
        <end position="12"/>
    </location>
</feature>
<gene>
    <name evidence="3" type="ORF">BCR34DRAFT_600699</name>
</gene>
<feature type="region of interest" description="Disordered" evidence="1">
    <location>
        <begin position="200"/>
        <end position="303"/>
    </location>
</feature>
<dbReference type="SUPFAM" id="SSF46934">
    <property type="entry name" value="UBA-like"/>
    <property type="match status" value="1"/>
</dbReference>
<dbReference type="AlphaFoldDB" id="A0A1Y1ZQN2"/>
<dbReference type="CDD" id="cd14291">
    <property type="entry name" value="UBA1_NUB1_like"/>
    <property type="match status" value="1"/>
</dbReference>
<feature type="region of interest" description="Disordered" evidence="1">
    <location>
        <begin position="70"/>
        <end position="118"/>
    </location>
</feature>
<evidence type="ECO:0000256" key="1">
    <source>
        <dbReference type="SAM" id="MobiDB-lite"/>
    </source>
</evidence>
<feature type="compositionally biased region" description="Polar residues" evidence="1">
    <location>
        <begin position="225"/>
        <end position="260"/>
    </location>
</feature>
<feature type="compositionally biased region" description="Low complexity" evidence="1">
    <location>
        <begin position="209"/>
        <end position="222"/>
    </location>
</feature>
<feature type="region of interest" description="Disordered" evidence="1">
    <location>
        <begin position="335"/>
        <end position="362"/>
    </location>
</feature>
<dbReference type="Proteomes" id="UP000193144">
    <property type="component" value="Unassembled WGS sequence"/>
</dbReference>
<protein>
    <recommendedName>
        <fullName evidence="2">UBA domain-containing protein</fullName>
    </recommendedName>
</protein>
<feature type="compositionally biased region" description="Polar residues" evidence="1">
    <location>
        <begin position="86"/>
        <end position="108"/>
    </location>
</feature>
<organism evidence="3 4">
    <name type="scientific">Clohesyomyces aquaticus</name>
    <dbReference type="NCBI Taxonomy" id="1231657"/>
    <lineage>
        <taxon>Eukaryota</taxon>
        <taxon>Fungi</taxon>
        <taxon>Dikarya</taxon>
        <taxon>Ascomycota</taxon>
        <taxon>Pezizomycotina</taxon>
        <taxon>Dothideomycetes</taxon>
        <taxon>Pleosporomycetidae</taxon>
        <taxon>Pleosporales</taxon>
        <taxon>Lindgomycetaceae</taxon>
        <taxon>Clohesyomyces</taxon>
    </lineage>
</organism>
<dbReference type="EMBL" id="MCFA01000052">
    <property type="protein sequence ID" value="ORY12307.1"/>
    <property type="molecule type" value="Genomic_DNA"/>
</dbReference>
<evidence type="ECO:0000313" key="3">
    <source>
        <dbReference type="EMBL" id="ORY12307.1"/>
    </source>
</evidence>
<reference evidence="3 4" key="1">
    <citation type="submission" date="2016-07" db="EMBL/GenBank/DDBJ databases">
        <title>Pervasive Adenine N6-methylation of Active Genes in Fungi.</title>
        <authorList>
            <consortium name="DOE Joint Genome Institute"/>
            <person name="Mondo S.J."/>
            <person name="Dannebaum R.O."/>
            <person name="Kuo R.C."/>
            <person name="Labutti K."/>
            <person name="Haridas S."/>
            <person name="Kuo A."/>
            <person name="Salamov A."/>
            <person name="Ahrendt S.R."/>
            <person name="Lipzen A."/>
            <person name="Sullivan W."/>
            <person name="Andreopoulos W.B."/>
            <person name="Clum A."/>
            <person name="Lindquist E."/>
            <person name="Daum C."/>
            <person name="Ramamoorthy G.K."/>
            <person name="Gryganskyi A."/>
            <person name="Culley D."/>
            <person name="Magnuson J.K."/>
            <person name="James T.Y."/>
            <person name="O'Malley M.A."/>
            <person name="Stajich J.E."/>
            <person name="Spatafora J.W."/>
            <person name="Visel A."/>
            <person name="Grigoriev I.V."/>
        </authorList>
    </citation>
    <scope>NUCLEOTIDE SEQUENCE [LARGE SCALE GENOMIC DNA]</scope>
    <source>
        <strain evidence="3 4">CBS 115471</strain>
    </source>
</reference>
<accession>A0A1Y1ZQN2</accession>
<dbReference type="STRING" id="1231657.A0A1Y1ZQN2"/>
<dbReference type="InterPro" id="IPR009060">
    <property type="entry name" value="UBA-like_sf"/>
</dbReference>
<evidence type="ECO:0000313" key="4">
    <source>
        <dbReference type="Proteomes" id="UP000193144"/>
    </source>
</evidence>
<dbReference type="InterPro" id="IPR015940">
    <property type="entry name" value="UBA"/>
</dbReference>
<name>A0A1Y1ZQN2_9PLEO</name>
<proteinExistence type="predicted"/>
<dbReference type="PROSITE" id="PS50030">
    <property type="entry name" value="UBA"/>
    <property type="match status" value="1"/>
</dbReference>
<keyword evidence="4" id="KW-1185">Reference proteome</keyword>
<feature type="region of interest" description="Disordered" evidence="1">
    <location>
        <begin position="1"/>
        <end position="36"/>
    </location>
</feature>
<sequence>MLNASSSSSTKSAAKKSKSLAIKSKASKRSGTVLRAVPATTACATAPLSLSPLEQDMAILPNQEILTNIGRLSPASDGHSAVRFPPQNNASRPRAHSSSAVLSPSHATPDTRLFSGSADPKSIIGTYKHGVFHWEHKENGAQNSQSLRSTTAFVRTTSAPQSPSSSKRRRPRIQVIIPDDRLNQPLPSTPFFTHARTVSAGPVSGHQVSPPSASKSSRARYSIVSPLSSQQQQRPHNNFMVSINPTLPRTQQGSPSKNNVTSHSTSSDESHADDASSVYSQPSSMTSSEATSPPADESKSNLRKCTATSNYHVGSPVDAGIFNDAARVFSKSGAAYVQSGPSPPSQISPRPRRCAHHPPTEEYVPFQPTCAIRPLRKASNDPIQRKPTIRRSSHQSTRRRSLASNGTMGVLNQARSRSQTKELSNGLPSPTLSEAEDALEHHLTSFSEAETDLEQHMTSMTDDNPFKWDELLEETESIHRTPPGPPPTVPRKSSKRQPLTGPANFRLSKVPGDHIASQLKRNRSLGNNKGLTIEIPVKSKRAHDSFMLSPIPLIPEVPAIPPKDVKRSITPAIAENIILGILQSLDTLDDLFATAVVNAGFYRVFKRHELELMKATLKKMSPPAWEYREICYPGHDQLSPEDLPRQDYSPKTYYEHYRCDSLIIDALKSLIKDTCQADLRPEISVGLVSEDYSEYSRVDDALWRIWTFCKLFGSGRGREEDVVAQLDWLKGGELVHQKTCTYSILTTDSIDMSDTLASAPECFAQGNEGGLTAQQLWDMIELWNCLGALLQPLRGEGRTAQAREYGVYDQTEIGGGDIDGEELMLDEWCCYILSLGLAPILDLAVPCRKSSDPSAFMLASQKGWMDWKPPLSNKSRREFLGKVAGDLYEDRIAATFAQSSTKEVQRQVSKQRIQRHITDIRRRKIEISMSQERPMSEWEGVIDNLTRPRALPPSSNIVSYIPSLQSAAPNSAPSQQLSVNMAELPASRTPPPVRSQSPPRRIVAEPLLPTPPPSTVPSVADNWEARSIAPSMPSIEEHPVYRADSIPEMPTLEEHPSFKHHLRQMNYHHGPVASYTTTTPSTSSFEQHPVFQQHPLQREIFYTDPSQNTAEKAVYRIVEMGFTAEQARYALRVTDIGDGLRVDRAVELLLRENI</sequence>
<feature type="region of interest" description="Disordered" evidence="1">
    <location>
        <begin position="375"/>
        <end position="432"/>
    </location>
</feature>
<comment type="caution">
    <text evidence="3">The sequence shown here is derived from an EMBL/GenBank/DDBJ whole genome shotgun (WGS) entry which is preliminary data.</text>
</comment>
<feature type="compositionally biased region" description="Basic residues" evidence="1">
    <location>
        <begin position="387"/>
        <end position="401"/>
    </location>
</feature>
<dbReference type="OrthoDB" id="5376710at2759"/>
<dbReference type="Gene3D" id="1.10.8.10">
    <property type="entry name" value="DNA helicase RuvA subunit, C-terminal domain"/>
    <property type="match status" value="1"/>
</dbReference>
<feature type="domain" description="UBA" evidence="2">
    <location>
        <begin position="1108"/>
        <end position="1152"/>
    </location>
</feature>